<dbReference type="SUPFAM" id="SSF51735">
    <property type="entry name" value="NAD(P)-binding Rossmann-fold domains"/>
    <property type="match status" value="1"/>
</dbReference>
<dbReference type="PRINTS" id="PR00081">
    <property type="entry name" value="GDHRDH"/>
</dbReference>
<gene>
    <name evidence="3" type="ORF">J2I48_13345</name>
</gene>
<dbReference type="FunFam" id="3.40.50.720:FF:000084">
    <property type="entry name" value="Short-chain dehydrogenase reductase"/>
    <property type="match status" value="1"/>
</dbReference>
<dbReference type="Pfam" id="PF13561">
    <property type="entry name" value="adh_short_C2"/>
    <property type="match status" value="1"/>
</dbReference>
<reference evidence="3 4" key="1">
    <citation type="submission" date="2021-03" db="EMBL/GenBank/DDBJ databases">
        <title>Fibrella sp. HMF5036 genome sequencing and assembly.</title>
        <authorList>
            <person name="Kang H."/>
            <person name="Kim H."/>
            <person name="Bae S."/>
            <person name="Joh K."/>
        </authorList>
    </citation>
    <scope>NUCLEOTIDE SEQUENCE [LARGE SCALE GENOMIC DNA]</scope>
    <source>
        <strain evidence="3 4">HMF5036</strain>
    </source>
</reference>
<dbReference type="PANTHER" id="PTHR43639">
    <property type="entry name" value="OXIDOREDUCTASE, SHORT-CHAIN DEHYDROGENASE/REDUCTASE FAMILY (AFU_ORTHOLOGUE AFUA_5G02870)"/>
    <property type="match status" value="1"/>
</dbReference>
<dbReference type="PANTHER" id="PTHR43639:SF1">
    <property type="entry name" value="SHORT-CHAIN DEHYDROGENASE_REDUCTASE FAMILY PROTEIN"/>
    <property type="match status" value="1"/>
</dbReference>
<dbReference type="InterPro" id="IPR002347">
    <property type="entry name" value="SDR_fam"/>
</dbReference>
<dbReference type="EMBL" id="JAFMYU010000009">
    <property type="protein sequence ID" value="MBO0931989.1"/>
    <property type="molecule type" value="Genomic_DNA"/>
</dbReference>
<comment type="similarity">
    <text evidence="1">Belongs to the short-chain dehydrogenases/reductases (SDR) family.</text>
</comment>
<accession>A0A939JYE0</accession>
<proteinExistence type="inferred from homology"/>
<dbReference type="GO" id="GO:0016491">
    <property type="term" value="F:oxidoreductase activity"/>
    <property type="evidence" value="ECO:0007669"/>
    <property type="project" value="UniProtKB-KW"/>
</dbReference>
<evidence type="ECO:0000313" key="4">
    <source>
        <dbReference type="Proteomes" id="UP000664795"/>
    </source>
</evidence>
<dbReference type="Gene3D" id="3.40.50.720">
    <property type="entry name" value="NAD(P)-binding Rossmann-like Domain"/>
    <property type="match status" value="1"/>
</dbReference>
<comment type="caution">
    <text evidence="3">The sequence shown here is derived from an EMBL/GenBank/DDBJ whole genome shotgun (WGS) entry which is preliminary data.</text>
</comment>
<name>A0A939JYE0_9BACT</name>
<dbReference type="InterPro" id="IPR036291">
    <property type="entry name" value="NAD(P)-bd_dom_sf"/>
</dbReference>
<dbReference type="RefSeq" id="WP_207335957.1">
    <property type="nucleotide sequence ID" value="NZ_JAFMYU010000009.1"/>
</dbReference>
<sequence length="264" mass="28440">MAFDIDLSSKIVLITGVSSGIGAGIARMYAKAGAQIAGCALEPNPHPHVQQFRESVLTESGREALYVQADVTRLTDLEALVAATVARFGRIDVLASNAGANVFSGADQCTPDEWRHNLNLNLESHWQLARLCKPYLEASGEGVIVINSSCHAFSSLPGCFPYNIAKTALKALVQSLTLEWAPAIRTVGVAPGFIDTDLTRVYFDTFPDPAAEQRKTEHRFPMKRLGTPADIGAWFVFLSSPFGSYASGQTYLIDGGKAAVMMDD</sequence>
<dbReference type="CDD" id="cd05233">
    <property type="entry name" value="SDR_c"/>
    <property type="match status" value="1"/>
</dbReference>
<keyword evidence="2" id="KW-0560">Oxidoreductase</keyword>
<protein>
    <submittedName>
        <fullName evidence="3">SDR family oxidoreductase</fullName>
    </submittedName>
</protein>
<evidence type="ECO:0000256" key="2">
    <source>
        <dbReference type="ARBA" id="ARBA00023002"/>
    </source>
</evidence>
<keyword evidence="4" id="KW-1185">Reference proteome</keyword>
<organism evidence="3 4">
    <name type="scientific">Fibrella aquatilis</name>
    <dbReference type="NCBI Taxonomy" id="2817059"/>
    <lineage>
        <taxon>Bacteria</taxon>
        <taxon>Pseudomonadati</taxon>
        <taxon>Bacteroidota</taxon>
        <taxon>Cytophagia</taxon>
        <taxon>Cytophagales</taxon>
        <taxon>Spirosomataceae</taxon>
        <taxon>Fibrella</taxon>
    </lineage>
</organism>
<dbReference type="Proteomes" id="UP000664795">
    <property type="component" value="Unassembled WGS sequence"/>
</dbReference>
<evidence type="ECO:0000313" key="3">
    <source>
        <dbReference type="EMBL" id="MBO0931989.1"/>
    </source>
</evidence>
<dbReference type="AlphaFoldDB" id="A0A939JYE0"/>
<evidence type="ECO:0000256" key="1">
    <source>
        <dbReference type="ARBA" id="ARBA00006484"/>
    </source>
</evidence>